<protein>
    <submittedName>
        <fullName evidence="2">Uncharacterized protein</fullName>
    </submittedName>
</protein>
<feature type="region of interest" description="Disordered" evidence="1">
    <location>
        <begin position="1"/>
        <end position="32"/>
    </location>
</feature>
<proteinExistence type="predicted"/>
<evidence type="ECO:0000313" key="3">
    <source>
        <dbReference type="Proteomes" id="UP001209570"/>
    </source>
</evidence>
<dbReference type="AlphaFoldDB" id="A0AAD5QAJ7"/>
<evidence type="ECO:0000256" key="1">
    <source>
        <dbReference type="SAM" id="MobiDB-lite"/>
    </source>
</evidence>
<dbReference type="Proteomes" id="UP001209570">
    <property type="component" value="Unassembled WGS sequence"/>
</dbReference>
<organism evidence="2 3">
    <name type="scientific">Pythium insidiosum</name>
    <name type="common">Pythiosis disease agent</name>
    <dbReference type="NCBI Taxonomy" id="114742"/>
    <lineage>
        <taxon>Eukaryota</taxon>
        <taxon>Sar</taxon>
        <taxon>Stramenopiles</taxon>
        <taxon>Oomycota</taxon>
        <taxon>Peronosporomycetes</taxon>
        <taxon>Pythiales</taxon>
        <taxon>Pythiaceae</taxon>
        <taxon>Pythium</taxon>
    </lineage>
</organism>
<dbReference type="EMBL" id="JAKCXM010000152">
    <property type="protein sequence ID" value="KAJ0400530.1"/>
    <property type="molecule type" value="Genomic_DNA"/>
</dbReference>
<evidence type="ECO:0000313" key="2">
    <source>
        <dbReference type="EMBL" id="KAJ0400530.1"/>
    </source>
</evidence>
<name>A0AAD5QAJ7_PYTIN</name>
<accession>A0AAD5QAJ7</accession>
<gene>
    <name evidence="2" type="ORF">P43SY_008393</name>
</gene>
<comment type="caution">
    <text evidence="2">The sequence shown here is derived from an EMBL/GenBank/DDBJ whole genome shotgun (WGS) entry which is preliminary data.</text>
</comment>
<reference evidence="2" key="1">
    <citation type="submission" date="2021-12" db="EMBL/GenBank/DDBJ databases">
        <title>Prjna785345.</title>
        <authorList>
            <person name="Rujirawat T."/>
            <person name="Krajaejun T."/>
        </authorList>
    </citation>
    <scope>NUCLEOTIDE SEQUENCE</scope>
    <source>
        <strain evidence="2">Pi057C3</strain>
    </source>
</reference>
<sequence length="182" mass="20158">MAPGPAPARDPAAAATPASSPSSARTAQNVSVEERCRYPSKFCSNRRARKSNGDMHRFCDFHRRKANLNQKRWNRMRRFHSLMVGEDGKHIPPPSLRDLRSPNSPHAVDALDDMPLSPVAIKLEESLPPVNTSWSQQDIDLLGEILFDDMPGTDSTMAPLTIYAPAFDVTWCSPHPISSIAI</sequence>
<feature type="compositionally biased region" description="Low complexity" evidence="1">
    <location>
        <begin position="9"/>
        <end position="27"/>
    </location>
</feature>
<keyword evidence="3" id="KW-1185">Reference proteome</keyword>